<keyword evidence="14" id="KW-1185">Reference proteome</keyword>
<dbReference type="FunFam" id="3.40.366.10:FF:000002">
    <property type="entry name" value="Probable polyketide synthase 2"/>
    <property type="match status" value="1"/>
</dbReference>
<dbReference type="SUPFAM" id="SSF53901">
    <property type="entry name" value="Thiolase-like"/>
    <property type="match status" value="1"/>
</dbReference>
<dbReference type="Pfam" id="PF16197">
    <property type="entry name" value="KAsynt_C_assoc"/>
    <property type="match status" value="1"/>
</dbReference>
<dbReference type="InterPro" id="IPR001227">
    <property type="entry name" value="Ac_transferase_dom_sf"/>
</dbReference>
<dbReference type="GO" id="GO:0004312">
    <property type="term" value="F:fatty acid synthase activity"/>
    <property type="evidence" value="ECO:0007669"/>
    <property type="project" value="TreeGrafter"/>
</dbReference>
<dbReference type="SUPFAM" id="SSF47336">
    <property type="entry name" value="ACP-like"/>
    <property type="match status" value="1"/>
</dbReference>
<dbReference type="PROSITE" id="PS52004">
    <property type="entry name" value="KS3_2"/>
    <property type="match status" value="1"/>
</dbReference>
<dbReference type="InterPro" id="IPR016036">
    <property type="entry name" value="Malonyl_transacylase_ACP-bd"/>
</dbReference>
<comment type="pathway">
    <text evidence="2">Antibiotic biosynthesis.</text>
</comment>
<dbReference type="SMART" id="SM01294">
    <property type="entry name" value="PKS_PP_betabranch"/>
    <property type="match status" value="1"/>
</dbReference>
<dbReference type="InterPro" id="IPR055123">
    <property type="entry name" value="SpnB-like_Rossmann"/>
</dbReference>
<dbReference type="Gene3D" id="3.30.70.3290">
    <property type="match status" value="1"/>
</dbReference>
<dbReference type="SMART" id="SM00822">
    <property type="entry name" value="PKS_KR"/>
    <property type="match status" value="1"/>
</dbReference>
<evidence type="ECO:0000259" key="10">
    <source>
        <dbReference type="PROSITE" id="PS50075"/>
    </source>
</evidence>
<dbReference type="CDD" id="cd08956">
    <property type="entry name" value="KR_3_FAS_SDR_x"/>
    <property type="match status" value="1"/>
</dbReference>
<dbReference type="Gene3D" id="3.40.50.720">
    <property type="entry name" value="NAD(P)-binding Rossmann-like Domain"/>
    <property type="match status" value="1"/>
</dbReference>
<dbReference type="PANTHER" id="PTHR43775:SF51">
    <property type="entry name" value="INACTIVE PHENOLPHTHIOCEROL SYNTHESIS POLYKETIDE SYNTHASE TYPE I PKS1-RELATED"/>
    <property type="match status" value="1"/>
</dbReference>
<dbReference type="InterPro" id="IPR018201">
    <property type="entry name" value="Ketoacyl_synth_AS"/>
</dbReference>
<evidence type="ECO:0000256" key="5">
    <source>
        <dbReference type="ARBA" id="ARBA00022679"/>
    </source>
</evidence>
<dbReference type="Gene3D" id="1.10.1200.10">
    <property type="entry name" value="ACP-like"/>
    <property type="match status" value="1"/>
</dbReference>
<feature type="active site" description="Proton donor; for dehydratase activity" evidence="9">
    <location>
        <position position="1136"/>
    </location>
</feature>
<dbReference type="InterPro" id="IPR009081">
    <property type="entry name" value="PP-bd_ACP"/>
</dbReference>
<feature type="domain" description="PKS/mFAS DH" evidence="12">
    <location>
        <begin position="937"/>
        <end position="1219"/>
    </location>
</feature>
<keyword evidence="6" id="KW-0045">Antibiotic biosynthesis</keyword>
<dbReference type="InterPro" id="IPR014043">
    <property type="entry name" value="Acyl_transferase_dom"/>
</dbReference>
<sequence length="1849" mass="193756">MNQAAGEETRSGSTVDEQKLRLYLRKVTGELRTANRRIRDLEQRDVEPLAIVGMACRYPGGVTSPEELWQLVAQGRDAISGLPTDRGWDLERLYDTDPDQAGTVYTRGGGFLDEPGAFDAGFFGISPREALAMDPHQRLLLEAAWAALEDAGIDPTSLRGSDTGVFAGVVPMDYSLTMPPELEGFRLTGTTTSVVSGRIAYSLGFEGPAVTVDTACSSSLVAMHLASQALRSGECSLALVGGVTVMAGPFLLQEFSRQRGLAEDGRCKSYAGAADGTGFSDGVGLIALERLSEARRNGHKVLAVIRGSAINQDGASNGLTAPNGPSQERVIRQALASAGLSPADVDAVEGHGTGTRLGDPIEAQALLATYGQERVNGPLRLGSIKSNIGHTSAAAGVAGVIKMVKAMQHGVLPQTLNVDEPSPHIDWTAGEVELLTQATQWPASADRPRRAGVSSFGVSGTNAHLILEEAPAEEPVAASVPSTHRPPVVPVVVSGKSAEALAAQAGRLRSHLLERPELDVVDVAFSAVTSRAQFDQRASVVASDREGLLAGLGALAEEQDRAGLVSGKTGFLFTGQGAQRAGMGAGLAQAYPVFAEALDEVCGYLDGLLGRSLKELLFAAEGSPEAGLLDRTEFTQPALFAVEVALFRLLESLGIRADVLVGHSVGELACAHVAGVLSLEDACRLVAARGRLMGALPAGGGMVAVQATEVEVAESLAGFEGRLSVAAVNGPLAVVVSGAVEALEEWLPAWVELGRKTSRLRVSHAFHSPLMEPMLDEFRAIAEGLTFHEPQVAVVSNLTGGLVSAELTDPAYWVSHVREAVRFADGARTLADEGVTRFVEVGPDAVLTAMAQQTLDTEGSVFVPVLRGRTPEAEAFAGFLGHAHVAGLPVDWAAFYAGSGAQRVELPTYAFQRERYWLDQCVGSGDPAAAGLGRMDHPILSAAVPVGDRDEWVFTGRLSQDSAPWVRDHAIYGTVIVPGTALVELAGAAGRQTGSPVVEELVLEAPLVLGDGVSVRVQVTVGAADGEGRREVAVYSRPETDGDSSPQATCHARGTLTAADDTVTDWPTQWPPAGAQRLATDVLYARLADLGYEYGPAFQGVRAAWRDQDAVYTEVALREEEAGGAAGFAIHPALFDAALHGGLDWLDAGDGSARLPFSWSGVNLPEAGAAAGAGAASARVRISSVGESALRVDLATEHGEPIAGIAQLSFRTVERSQLKPARADQRDALFQLDWVPVIPADRSGKGPISVVTLGPMHHTDIDELERAVAEGAVVPELVVAAIQAPADRTAAAVHTVARETLALIQRWLEADMLEAARLVVVTHRGVAVGDEAVDLAQAPVWGLVRSAQSEHPDRFVLADVDGNGDGDVDGGTPDWAALADLAEPQLAVRSGRVLAPRLVRAAAGAEVPGESPRPWNPDGTVLITGGTGGLGAVFAEHFAREYGAKHLLLVSRRGTAAEGVPELVAGLEALGAQVRVAACDVADRDQLAQLLGSLERPLTAVVHAAGVLDDGLVASMTAQQLERVLRPKLDAALHLDELTADADLSAFVLFSSITALIGTPGQANYAAANAFLDALAARRRAEGLPAISLAWGLWAESAGMGGELDDTDRARLARIGVQPLTTALGLQLFDSSRQFGTALLAPALLDLRGLKAKGRADALPVLLRALAPVPTRRTEATSITLAQRFSAVPAAERSRTVLELVQQQVAAVLGHSSPGSVSPSRAFKDLGFDSLSAVELRNRLTRASGVRLAPTMVFDHPTTASVAELLLSELGGAELAEPSAEERLDQQIDELETMVTTLEGAEKAHVAGRLRLLLSTITDNGTQRTSDRIDAASTMDEVLELLDAEFGEA</sequence>
<evidence type="ECO:0008006" key="15">
    <source>
        <dbReference type="Google" id="ProtNLM"/>
    </source>
</evidence>
<dbReference type="GO" id="GO:0033068">
    <property type="term" value="P:macrolide biosynthetic process"/>
    <property type="evidence" value="ECO:0007669"/>
    <property type="project" value="UniProtKB-ARBA"/>
</dbReference>
<dbReference type="InterPro" id="IPR042104">
    <property type="entry name" value="PKS_dehydratase_sf"/>
</dbReference>
<dbReference type="SUPFAM" id="SSF51735">
    <property type="entry name" value="NAD(P)-binding Rossmann-fold domains"/>
    <property type="match status" value="2"/>
</dbReference>
<dbReference type="Gene3D" id="3.40.47.10">
    <property type="match status" value="1"/>
</dbReference>
<dbReference type="InterPro" id="IPR050091">
    <property type="entry name" value="PKS_NRPS_Biosynth_Enz"/>
</dbReference>
<dbReference type="Pfam" id="PF00698">
    <property type="entry name" value="Acyl_transf_1"/>
    <property type="match status" value="1"/>
</dbReference>
<dbReference type="SMART" id="SM00827">
    <property type="entry name" value="PKS_AT"/>
    <property type="match status" value="1"/>
</dbReference>
<keyword evidence="3" id="KW-0596">Phosphopantetheine</keyword>
<dbReference type="InterPro" id="IPR057326">
    <property type="entry name" value="KR_dom"/>
</dbReference>
<evidence type="ECO:0000259" key="11">
    <source>
        <dbReference type="PROSITE" id="PS52004"/>
    </source>
</evidence>
<dbReference type="PROSITE" id="PS50075">
    <property type="entry name" value="CARRIER"/>
    <property type="match status" value="1"/>
</dbReference>
<accession>A0A919GWK4</accession>
<gene>
    <name evidence="13" type="ORF">Sxan_35960</name>
</gene>
<evidence type="ECO:0000256" key="9">
    <source>
        <dbReference type="PROSITE-ProRule" id="PRU01363"/>
    </source>
</evidence>
<protein>
    <recommendedName>
        <fullName evidence="15">Polyketide synthase</fullName>
    </recommendedName>
</protein>
<dbReference type="CDD" id="cd00833">
    <property type="entry name" value="PKS"/>
    <property type="match status" value="1"/>
</dbReference>
<dbReference type="PROSITE" id="PS00606">
    <property type="entry name" value="KS3_1"/>
    <property type="match status" value="1"/>
</dbReference>
<proteinExistence type="predicted"/>
<dbReference type="PANTHER" id="PTHR43775">
    <property type="entry name" value="FATTY ACID SYNTHASE"/>
    <property type="match status" value="1"/>
</dbReference>
<keyword evidence="8" id="KW-0012">Acyltransferase</keyword>
<keyword evidence="5" id="KW-0808">Transferase</keyword>
<comment type="cofactor">
    <cofactor evidence="1">
        <name>pantetheine 4'-phosphate</name>
        <dbReference type="ChEBI" id="CHEBI:47942"/>
    </cofactor>
</comment>
<feature type="region of interest" description="C-terminal hotdog fold" evidence="9">
    <location>
        <begin position="1075"/>
        <end position="1219"/>
    </location>
</feature>
<keyword evidence="4" id="KW-0597">Phosphoprotein</keyword>
<dbReference type="InterPro" id="IPR014031">
    <property type="entry name" value="Ketoacyl_synth_C"/>
</dbReference>
<evidence type="ECO:0000256" key="8">
    <source>
        <dbReference type="ARBA" id="ARBA00023315"/>
    </source>
</evidence>
<dbReference type="InterPro" id="IPR020807">
    <property type="entry name" value="PKS_DH"/>
</dbReference>
<dbReference type="Proteomes" id="UP000600026">
    <property type="component" value="Unassembled WGS sequence"/>
</dbReference>
<dbReference type="InterPro" id="IPR014030">
    <property type="entry name" value="Ketoacyl_synth_N"/>
</dbReference>
<dbReference type="InterPro" id="IPR020841">
    <property type="entry name" value="PKS_Beta-ketoAc_synthase_dom"/>
</dbReference>
<dbReference type="GO" id="GO:0031177">
    <property type="term" value="F:phosphopantetheine binding"/>
    <property type="evidence" value="ECO:0007669"/>
    <property type="project" value="InterPro"/>
</dbReference>
<evidence type="ECO:0000256" key="7">
    <source>
        <dbReference type="ARBA" id="ARBA00023268"/>
    </source>
</evidence>
<dbReference type="SUPFAM" id="SSF52151">
    <property type="entry name" value="FabD/lysophospholipase-like"/>
    <property type="match status" value="1"/>
</dbReference>
<feature type="domain" description="Ketosynthase family 3 (KS3)" evidence="11">
    <location>
        <begin position="46"/>
        <end position="469"/>
    </location>
</feature>
<dbReference type="InterPro" id="IPR049551">
    <property type="entry name" value="PKS_DH_C"/>
</dbReference>
<evidence type="ECO:0000256" key="1">
    <source>
        <dbReference type="ARBA" id="ARBA00001957"/>
    </source>
</evidence>
<dbReference type="InterPro" id="IPR013968">
    <property type="entry name" value="PKS_KR"/>
</dbReference>
<comment type="caution">
    <text evidence="13">The sequence shown here is derived from an EMBL/GenBank/DDBJ whole genome shotgun (WGS) entry which is preliminary data.</text>
</comment>
<evidence type="ECO:0000313" key="13">
    <source>
        <dbReference type="EMBL" id="GHI86232.1"/>
    </source>
</evidence>
<evidence type="ECO:0000313" key="14">
    <source>
        <dbReference type="Proteomes" id="UP000600026"/>
    </source>
</evidence>
<dbReference type="InterPro" id="IPR016035">
    <property type="entry name" value="Acyl_Trfase/lysoPLipase"/>
</dbReference>
<keyword evidence="7" id="KW-0511">Multifunctional enzyme</keyword>
<dbReference type="FunFam" id="1.10.1200.10:FF:000007">
    <property type="entry name" value="Probable polyketide synthase pks17"/>
    <property type="match status" value="1"/>
</dbReference>
<dbReference type="FunFam" id="3.40.47.10:FF:000019">
    <property type="entry name" value="Polyketide synthase type I"/>
    <property type="match status" value="1"/>
</dbReference>
<dbReference type="Pfam" id="PF08990">
    <property type="entry name" value="Docking"/>
    <property type="match status" value="1"/>
</dbReference>
<feature type="domain" description="Carrier" evidence="10">
    <location>
        <begin position="1695"/>
        <end position="1770"/>
    </location>
</feature>
<dbReference type="InterPro" id="IPR049552">
    <property type="entry name" value="PKS_DH_N"/>
</dbReference>
<dbReference type="InterPro" id="IPR015083">
    <property type="entry name" value="NorB/c/GfsB-D-like_docking"/>
</dbReference>
<dbReference type="PROSITE" id="PS52019">
    <property type="entry name" value="PKS_MFAS_DH"/>
    <property type="match status" value="1"/>
</dbReference>
<dbReference type="InterPro" id="IPR006162">
    <property type="entry name" value="Ppantetheine_attach_site"/>
</dbReference>
<feature type="region of interest" description="N-terminal hotdog fold" evidence="9">
    <location>
        <begin position="937"/>
        <end position="1063"/>
    </location>
</feature>
<dbReference type="GO" id="GO:0006633">
    <property type="term" value="P:fatty acid biosynthetic process"/>
    <property type="evidence" value="ECO:0007669"/>
    <property type="project" value="InterPro"/>
</dbReference>
<dbReference type="SUPFAM" id="SSF55048">
    <property type="entry name" value="Probable ACP-binding domain of malonyl-CoA ACP transacylase"/>
    <property type="match status" value="1"/>
</dbReference>
<dbReference type="Pfam" id="PF02801">
    <property type="entry name" value="Ketoacyl-synt_C"/>
    <property type="match status" value="1"/>
</dbReference>
<dbReference type="SMART" id="SM00826">
    <property type="entry name" value="PKS_DH"/>
    <property type="match status" value="1"/>
</dbReference>
<feature type="active site" description="Proton acceptor; for dehydratase activity" evidence="9">
    <location>
        <position position="969"/>
    </location>
</feature>
<dbReference type="PROSITE" id="PS00012">
    <property type="entry name" value="PHOSPHOPANTETHEINE"/>
    <property type="match status" value="1"/>
</dbReference>
<dbReference type="Pfam" id="PF08659">
    <property type="entry name" value="KR"/>
    <property type="match status" value="1"/>
</dbReference>
<dbReference type="Pfam" id="PF14765">
    <property type="entry name" value="PS-DH"/>
    <property type="match status" value="1"/>
</dbReference>
<reference evidence="13" key="1">
    <citation type="submission" date="2020-09" db="EMBL/GenBank/DDBJ databases">
        <title>Whole genome shotgun sequence of Streptomyces xanthophaeus NBRC 12829.</title>
        <authorList>
            <person name="Komaki H."/>
            <person name="Tamura T."/>
        </authorList>
    </citation>
    <scope>NUCLEOTIDE SEQUENCE</scope>
    <source>
        <strain evidence="13">NBRC 12829</strain>
    </source>
</reference>
<evidence type="ECO:0000256" key="6">
    <source>
        <dbReference type="ARBA" id="ARBA00023194"/>
    </source>
</evidence>
<organism evidence="13 14">
    <name type="scientific">Streptomyces xanthophaeus</name>
    <dbReference type="NCBI Taxonomy" id="67385"/>
    <lineage>
        <taxon>Bacteria</taxon>
        <taxon>Bacillati</taxon>
        <taxon>Actinomycetota</taxon>
        <taxon>Actinomycetes</taxon>
        <taxon>Kitasatosporales</taxon>
        <taxon>Streptomycetaceae</taxon>
        <taxon>Streptomyces</taxon>
    </lineage>
</organism>
<dbReference type="Pfam" id="PF21089">
    <property type="entry name" value="PKS_DH_N"/>
    <property type="match status" value="1"/>
</dbReference>
<name>A0A919GWK4_9ACTN</name>
<dbReference type="InterPro" id="IPR032821">
    <property type="entry name" value="PKS_assoc"/>
</dbReference>
<dbReference type="Pfam" id="PF22953">
    <property type="entry name" value="SpnB_Rossmann"/>
    <property type="match status" value="1"/>
</dbReference>
<dbReference type="SMART" id="SM00823">
    <property type="entry name" value="PKS_PP"/>
    <property type="match status" value="1"/>
</dbReference>
<dbReference type="Pfam" id="PF00109">
    <property type="entry name" value="ketoacyl-synt"/>
    <property type="match status" value="1"/>
</dbReference>
<dbReference type="InterPro" id="IPR020806">
    <property type="entry name" value="PKS_PP-bd"/>
</dbReference>
<dbReference type="InterPro" id="IPR016039">
    <property type="entry name" value="Thiolase-like"/>
</dbReference>
<dbReference type="Gene3D" id="3.40.366.10">
    <property type="entry name" value="Malonyl-Coenzyme A Acyl Carrier Protein, domain 2"/>
    <property type="match status" value="1"/>
</dbReference>
<dbReference type="InterPro" id="IPR036291">
    <property type="entry name" value="NAD(P)-bd_dom_sf"/>
</dbReference>
<dbReference type="InterPro" id="IPR036736">
    <property type="entry name" value="ACP-like_sf"/>
</dbReference>
<evidence type="ECO:0000259" key="12">
    <source>
        <dbReference type="PROSITE" id="PS52019"/>
    </source>
</evidence>
<dbReference type="SMART" id="SM00825">
    <property type="entry name" value="PKS_KS"/>
    <property type="match status" value="1"/>
</dbReference>
<dbReference type="InterPro" id="IPR049900">
    <property type="entry name" value="PKS_mFAS_DH"/>
</dbReference>
<dbReference type="GO" id="GO:0004315">
    <property type="term" value="F:3-oxoacyl-[acyl-carrier-protein] synthase activity"/>
    <property type="evidence" value="ECO:0007669"/>
    <property type="project" value="InterPro"/>
</dbReference>
<evidence type="ECO:0000256" key="3">
    <source>
        <dbReference type="ARBA" id="ARBA00022450"/>
    </source>
</evidence>
<evidence type="ECO:0000256" key="4">
    <source>
        <dbReference type="ARBA" id="ARBA00022553"/>
    </source>
</evidence>
<dbReference type="EMBL" id="BNEE01000006">
    <property type="protein sequence ID" value="GHI86232.1"/>
    <property type="molecule type" value="Genomic_DNA"/>
</dbReference>
<evidence type="ECO:0000256" key="2">
    <source>
        <dbReference type="ARBA" id="ARBA00004792"/>
    </source>
</evidence>
<dbReference type="Pfam" id="PF00550">
    <property type="entry name" value="PP-binding"/>
    <property type="match status" value="1"/>
</dbReference>
<dbReference type="Gene3D" id="3.10.129.110">
    <property type="entry name" value="Polyketide synthase dehydratase"/>
    <property type="match status" value="1"/>
</dbReference>